<protein>
    <submittedName>
        <fullName evidence="5">tRNA-binding protein</fullName>
    </submittedName>
</protein>
<gene>
    <name evidence="5" type="ORF">CMN54_09260</name>
</gene>
<dbReference type="FunFam" id="2.40.50.140:FF:000165">
    <property type="entry name" value="Chaperone CsaA"/>
    <property type="match status" value="1"/>
</dbReference>
<evidence type="ECO:0000313" key="6">
    <source>
        <dbReference type="Proteomes" id="UP000226525"/>
    </source>
</evidence>
<organism evidence="5 6">
    <name type="scientific">SAR324 cluster bacterium</name>
    <dbReference type="NCBI Taxonomy" id="2024889"/>
    <lineage>
        <taxon>Bacteria</taxon>
        <taxon>Deltaproteobacteria</taxon>
        <taxon>SAR324 cluster</taxon>
    </lineage>
</organism>
<keyword evidence="1 3" id="KW-0820">tRNA-binding</keyword>
<accession>A0A2D6YKC7</accession>
<comment type="caution">
    <text evidence="5">The sequence shown here is derived from an EMBL/GenBank/DDBJ whole genome shotgun (WGS) entry which is preliminary data.</text>
</comment>
<evidence type="ECO:0000256" key="1">
    <source>
        <dbReference type="ARBA" id="ARBA00022555"/>
    </source>
</evidence>
<dbReference type="GO" id="GO:0000049">
    <property type="term" value="F:tRNA binding"/>
    <property type="evidence" value="ECO:0007669"/>
    <property type="project" value="UniProtKB-UniRule"/>
</dbReference>
<keyword evidence="2 3" id="KW-0694">RNA-binding</keyword>
<dbReference type="PANTHER" id="PTHR11586:SF37">
    <property type="entry name" value="TRNA-BINDING DOMAIN-CONTAINING PROTEIN"/>
    <property type="match status" value="1"/>
</dbReference>
<evidence type="ECO:0000313" key="5">
    <source>
        <dbReference type="EMBL" id="MAH63614.1"/>
    </source>
</evidence>
<dbReference type="SUPFAM" id="SSF50249">
    <property type="entry name" value="Nucleic acid-binding proteins"/>
    <property type="match status" value="1"/>
</dbReference>
<dbReference type="Pfam" id="PF01588">
    <property type="entry name" value="tRNA_bind"/>
    <property type="match status" value="1"/>
</dbReference>
<dbReference type="NCBIfam" id="TIGR02222">
    <property type="entry name" value="chap_CsaA"/>
    <property type="match status" value="1"/>
</dbReference>
<dbReference type="InterPro" id="IPR051270">
    <property type="entry name" value="Tyrosine-tRNA_ligase_regulator"/>
</dbReference>
<feature type="domain" description="TRNA-binding" evidence="4">
    <location>
        <begin position="8"/>
        <end position="112"/>
    </location>
</feature>
<dbReference type="Proteomes" id="UP000226525">
    <property type="component" value="Unassembled WGS sequence"/>
</dbReference>
<reference evidence="6" key="1">
    <citation type="submission" date="2017-09" db="EMBL/GenBank/DDBJ databases">
        <title>The Reconstruction of 2,631 Draft Metagenome-Assembled Genomes from the Global Oceans.</title>
        <authorList>
            <person name="Tully B.J."/>
            <person name="Graham E.D."/>
            <person name="Heidelberg J.F."/>
        </authorList>
    </citation>
    <scope>NUCLEOTIDE SEQUENCE [LARGE SCALE GENOMIC DNA]</scope>
</reference>
<dbReference type="PROSITE" id="PS50886">
    <property type="entry name" value="TRBD"/>
    <property type="match status" value="1"/>
</dbReference>
<name>A0A2D6YKC7_9DELT</name>
<proteinExistence type="predicted"/>
<dbReference type="NCBIfam" id="NF007494">
    <property type="entry name" value="PRK10089.1-3"/>
    <property type="match status" value="1"/>
</dbReference>
<dbReference type="InterPro" id="IPR012340">
    <property type="entry name" value="NA-bd_OB-fold"/>
</dbReference>
<dbReference type="Gene3D" id="2.40.50.140">
    <property type="entry name" value="Nucleic acid-binding proteins"/>
    <property type="match status" value="1"/>
</dbReference>
<dbReference type="AlphaFoldDB" id="A0A2D6YKC7"/>
<sequence length="112" mass="12571">MSDLSWTEFMKVDLRVGTIVDVQPFAEAHKPAWKLWVDFGEELGVKRSSAQITQHYQMEDLLGRQVVGVVNFPPKQIGPFLSECLVTGFPDEQGAVVLTKPERVVPNGSRLF</sequence>
<dbReference type="InterPro" id="IPR002547">
    <property type="entry name" value="tRNA-bd_dom"/>
</dbReference>
<dbReference type="NCBIfam" id="NF007495">
    <property type="entry name" value="PRK10089.1-4"/>
    <property type="match status" value="1"/>
</dbReference>
<evidence type="ECO:0000256" key="2">
    <source>
        <dbReference type="ARBA" id="ARBA00022884"/>
    </source>
</evidence>
<dbReference type="NCBIfam" id="NF007493">
    <property type="entry name" value="PRK10089.1-2"/>
    <property type="match status" value="1"/>
</dbReference>
<dbReference type="PANTHER" id="PTHR11586">
    <property type="entry name" value="TRNA-AMINOACYLATION COFACTOR ARC1 FAMILY MEMBER"/>
    <property type="match status" value="1"/>
</dbReference>
<dbReference type="EMBL" id="NZEX01000102">
    <property type="protein sequence ID" value="MAH63614.1"/>
    <property type="molecule type" value="Genomic_DNA"/>
</dbReference>
<dbReference type="InterPro" id="IPR008231">
    <property type="entry name" value="CsaA"/>
</dbReference>
<evidence type="ECO:0000259" key="4">
    <source>
        <dbReference type="PROSITE" id="PS50886"/>
    </source>
</evidence>
<evidence type="ECO:0000256" key="3">
    <source>
        <dbReference type="PROSITE-ProRule" id="PRU00209"/>
    </source>
</evidence>
<dbReference type="CDD" id="cd02798">
    <property type="entry name" value="tRNA_bind_CsaA"/>
    <property type="match status" value="1"/>
</dbReference>